<dbReference type="AlphaFoldDB" id="Q5BAF3"/>
<dbReference type="RefSeq" id="XP_660081.1">
    <property type="nucleotide sequence ID" value="XM_654989.2"/>
</dbReference>
<dbReference type="OrthoDB" id="296386at2759"/>
<dbReference type="GO" id="GO:0016020">
    <property type="term" value="C:membrane"/>
    <property type="evidence" value="ECO:0007669"/>
    <property type="project" value="UniProtKB-SubCell"/>
</dbReference>
<dbReference type="Pfam" id="PF20877">
    <property type="entry name" value="Anoctamin_N"/>
    <property type="match status" value="1"/>
</dbReference>
<reference evidence="9" key="2">
    <citation type="journal article" date="2009" name="Fungal Genet. Biol.">
        <title>The 2008 update of the Aspergillus nidulans genome annotation: a community effort.</title>
        <authorList>
            <person name="Wortman J.R."/>
            <person name="Gilsenan J.M."/>
            <person name="Joardar V."/>
            <person name="Deegan J."/>
            <person name="Clutterbuck J."/>
            <person name="Andersen M.R."/>
            <person name="Archer D."/>
            <person name="Bencina M."/>
            <person name="Braus G."/>
            <person name="Coutinho P."/>
            <person name="von Dohren H."/>
            <person name="Doonan J."/>
            <person name="Driessen A.J."/>
            <person name="Durek P."/>
            <person name="Espeso E."/>
            <person name="Fekete E."/>
            <person name="Flipphi M."/>
            <person name="Estrada C.G."/>
            <person name="Geysens S."/>
            <person name="Goldman G."/>
            <person name="de Groot P.W."/>
            <person name="Hansen K."/>
            <person name="Harris S.D."/>
            <person name="Heinekamp T."/>
            <person name="Helmstaedt K."/>
            <person name="Henrissat B."/>
            <person name="Hofmann G."/>
            <person name="Homan T."/>
            <person name="Horio T."/>
            <person name="Horiuchi H."/>
            <person name="James S."/>
            <person name="Jones M."/>
            <person name="Karaffa L."/>
            <person name="Karanyi Z."/>
            <person name="Kato M."/>
            <person name="Keller N."/>
            <person name="Kelly D.E."/>
            <person name="Kiel J.A."/>
            <person name="Kim J.M."/>
            <person name="van der Klei I.J."/>
            <person name="Klis F.M."/>
            <person name="Kovalchuk A."/>
            <person name="Krasevec N."/>
            <person name="Kubicek C.P."/>
            <person name="Liu B."/>
            <person name="Maccabe A."/>
            <person name="Meyer V."/>
            <person name="Mirabito P."/>
            <person name="Miskei M."/>
            <person name="Mos M."/>
            <person name="Mullins J."/>
            <person name="Nelson D.R."/>
            <person name="Nielsen J."/>
            <person name="Oakley B.R."/>
            <person name="Osmani S.A."/>
            <person name="Pakula T."/>
            <person name="Paszewski A."/>
            <person name="Paulsen I."/>
            <person name="Pilsyk S."/>
            <person name="Pocsi I."/>
            <person name="Punt P.J."/>
            <person name="Ram A.F."/>
            <person name="Ren Q."/>
            <person name="Robellet X."/>
            <person name="Robson G."/>
            <person name="Seiboth B."/>
            <person name="van Solingen P."/>
            <person name="Specht T."/>
            <person name="Sun J."/>
            <person name="Taheri-Talesh N."/>
            <person name="Takeshita N."/>
            <person name="Ussery D."/>
            <person name="vanKuyk P.A."/>
            <person name="Visser H."/>
            <person name="van de Vondervoort P.J."/>
            <person name="de Vries R.P."/>
            <person name="Walton J."/>
            <person name="Xiang X."/>
            <person name="Xiong Y."/>
            <person name="Zeng A.P."/>
            <person name="Brandt B.W."/>
            <person name="Cornell M.J."/>
            <person name="van den Hondel C.A."/>
            <person name="Visser J."/>
            <person name="Oliver S.G."/>
            <person name="Turner G."/>
        </authorList>
    </citation>
    <scope>GENOME REANNOTATION</scope>
    <source>
        <strain evidence="9">FGSC A4 / ATCC 38163 / CBS 112.46 / NRRL 194 / M139</strain>
    </source>
</reference>
<dbReference type="GO" id="GO:0005254">
    <property type="term" value="F:chloride channel activity"/>
    <property type="evidence" value="ECO:0000318"/>
    <property type="project" value="GO_Central"/>
</dbReference>
<feature type="transmembrane region" description="Helical" evidence="5">
    <location>
        <begin position="390"/>
        <end position="412"/>
    </location>
</feature>
<evidence type="ECO:0000256" key="4">
    <source>
        <dbReference type="ARBA" id="ARBA00023136"/>
    </source>
</evidence>
<proteinExistence type="predicted"/>
<dbReference type="eggNOG" id="KOG2513">
    <property type="taxonomic scope" value="Eukaryota"/>
</dbReference>
<gene>
    <name evidence="8" type="ORF">ANIA_02477</name>
</gene>
<protein>
    <submittedName>
        <fullName evidence="8">Plasma membrane channel protein (Aqy1), putative (AFU_orthologue AFUA_4G02970)</fullName>
    </submittedName>
</protein>
<keyword evidence="4 5" id="KW-0472">Membrane</keyword>
<dbReference type="GO" id="GO:1902476">
    <property type="term" value="P:chloride transmembrane transport"/>
    <property type="evidence" value="ECO:0000318"/>
    <property type="project" value="GO_Central"/>
</dbReference>
<dbReference type="KEGG" id="ani:ANIA_02477"/>
<feature type="transmembrane region" description="Helical" evidence="5">
    <location>
        <begin position="471"/>
        <end position="492"/>
    </location>
</feature>
<dbReference type="PANTHER" id="PTHR12308:SF73">
    <property type="entry name" value="ANOCTAMIN"/>
    <property type="match status" value="1"/>
</dbReference>
<feature type="domain" description="Anoctamin transmembrane" evidence="6">
    <location>
        <begin position="273"/>
        <end position="752"/>
    </location>
</feature>
<dbReference type="GeneID" id="2874892"/>
<dbReference type="Proteomes" id="UP000000560">
    <property type="component" value="Chromosome VII"/>
</dbReference>
<comment type="subcellular location">
    <subcellularLocation>
        <location evidence="1">Membrane</location>
        <topology evidence="1">Multi-pass membrane protein</topology>
    </subcellularLocation>
</comment>
<evidence type="ECO:0000259" key="6">
    <source>
        <dbReference type="Pfam" id="PF04547"/>
    </source>
</evidence>
<evidence type="ECO:0000256" key="2">
    <source>
        <dbReference type="ARBA" id="ARBA00022692"/>
    </source>
</evidence>
<evidence type="ECO:0000313" key="9">
    <source>
        <dbReference type="Proteomes" id="UP000000560"/>
    </source>
</evidence>
<dbReference type="InterPro" id="IPR049456">
    <property type="entry name" value="Anoctamin_N_fung"/>
</dbReference>
<name>Q5BAF3_EMENI</name>
<dbReference type="EMBL" id="BN001307">
    <property type="protein sequence ID" value="CBF86935.1"/>
    <property type="molecule type" value="Genomic_DNA"/>
</dbReference>
<keyword evidence="9" id="KW-1185">Reference proteome</keyword>
<evidence type="ECO:0000256" key="3">
    <source>
        <dbReference type="ARBA" id="ARBA00022989"/>
    </source>
</evidence>
<evidence type="ECO:0000259" key="7">
    <source>
        <dbReference type="Pfam" id="PF20877"/>
    </source>
</evidence>
<feature type="domain" description="Anoctamin alpha-beta plait" evidence="7">
    <location>
        <begin position="120"/>
        <end position="240"/>
    </location>
</feature>
<dbReference type="Pfam" id="PF04547">
    <property type="entry name" value="Anoctamin"/>
    <property type="match status" value="1"/>
</dbReference>
<dbReference type="OMA" id="YNGPLKT"/>
<dbReference type="HOGENOM" id="CLU_010867_0_0_1"/>
<dbReference type="InterPro" id="IPR049452">
    <property type="entry name" value="Anoctamin_TM"/>
</dbReference>
<evidence type="ECO:0000313" key="8">
    <source>
        <dbReference type="EMBL" id="CBF86935.1"/>
    </source>
</evidence>
<organism evidence="8 9">
    <name type="scientific">Emericella nidulans (strain FGSC A4 / ATCC 38163 / CBS 112.46 / NRRL 194 / M139)</name>
    <name type="common">Aspergillus nidulans</name>
    <dbReference type="NCBI Taxonomy" id="227321"/>
    <lineage>
        <taxon>Eukaryota</taxon>
        <taxon>Fungi</taxon>
        <taxon>Dikarya</taxon>
        <taxon>Ascomycota</taxon>
        <taxon>Pezizomycotina</taxon>
        <taxon>Eurotiomycetes</taxon>
        <taxon>Eurotiomycetidae</taxon>
        <taxon>Eurotiales</taxon>
        <taxon>Aspergillaceae</taxon>
        <taxon>Aspergillus</taxon>
        <taxon>Aspergillus subgen. Nidulantes</taxon>
    </lineage>
</organism>
<evidence type="ECO:0000256" key="5">
    <source>
        <dbReference type="SAM" id="Phobius"/>
    </source>
</evidence>
<feature type="transmembrane region" description="Helical" evidence="5">
    <location>
        <begin position="424"/>
        <end position="450"/>
    </location>
</feature>
<reference evidence="9" key="1">
    <citation type="journal article" date="2005" name="Nature">
        <title>Sequencing of Aspergillus nidulans and comparative analysis with A. fumigatus and A. oryzae.</title>
        <authorList>
            <person name="Galagan J.E."/>
            <person name="Calvo S.E."/>
            <person name="Cuomo C."/>
            <person name="Ma L.J."/>
            <person name="Wortman J.R."/>
            <person name="Batzoglou S."/>
            <person name="Lee S.I."/>
            <person name="Basturkmen M."/>
            <person name="Spevak C.C."/>
            <person name="Clutterbuck J."/>
            <person name="Kapitonov V."/>
            <person name="Jurka J."/>
            <person name="Scazzocchio C."/>
            <person name="Farman M."/>
            <person name="Butler J."/>
            <person name="Purcell S."/>
            <person name="Harris S."/>
            <person name="Braus G.H."/>
            <person name="Draht O."/>
            <person name="Busch S."/>
            <person name="D'Enfert C."/>
            <person name="Bouchier C."/>
            <person name="Goldman G.H."/>
            <person name="Bell-Pedersen D."/>
            <person name="Griffiths-Jones S."/>
            <person name="Doonan J.H."/>
            <person name="Yu J."/>
            <person name="Vienken K."/>
            <person name="Pain A."/>
            <person name="Freitag M."/>
            <person name="Selker E.U."/>
            <person name="Archer D.B."/>
            <person name="Penalva M.A."/>
            <person name="Oakley B.R."/>
            <person name="Momany M."/>
            <person name="Tanaka T."/>
            <person name="Kumagai T."/>
            <person name="Asai K."/>
            <person name="Machida M."/>
            <person name="Nierman W.C."/>
            <person name="Denning D.W."/>
            <person name="Caddick M."/>
            <person name="Hynes M."/>
            <person name="Paoletti M."/>
            <person name="Fischer R."/>
            <person name="Miller B."/>
            <person name="Dyer P."/>
            <person name="Sachs M.S."/>
            <person name="Osmani S.A."/>
            <person name="Birren B.W."/>
        </authorList>
    </citation>
    <scope>NUCLEOTIDE SEQUENCE [LARGE SCALE GENOMIC DNA]</scope>
    <source>
        <strain evidence="9">FGSC A4 / ATCC 38163 / CBS 112.46 / NRRL 194 / M139</strain>
    </source>
</reference>
<keyword evidence="2 5" id="KW-0812">Transmembrane</keyword>
<accession>Q5BAF3</accession>
<evidence type="ECO:0000256" key="1">
    <source>
        <dbReference type="ARBA" id="ARBA00004141"/>
    </source>
</evidence>
<dbReference type="InParanoid" id="Q5BAF3"/>
<keyword evidence="3 5" id="KW-1133">Transmembrane helix</keyword>
<feature type="transmembrane region" description="Helical" evidence="5">
    <location>
        <begin position="64"/>
        <end position="84"/>
    </location>
</feature>
<feature type="transmembrane region" description="Helical" evidence="5">
    <location>
        <begin position="534"/>
        <end position="555"/>
    </location>
</feature>
<dbReference type="GO" id="GO:0032541">
    <property type="term" value="C:cortical endoplasmic reticulum"/>
    <property type="evidence" value="ECO:0000318"/>
    <property type="project" value="GO_Central"/>
</dbReference>
<feature type="transmembrane region" description="Helical" evidence="5">
    <location>
        <begin position="714"/>
        <end position="734"/>
    </location>
</feature>
<sequence length="841" mass="96463">MGPSTMSPNCRHTVQIKTTLTEHVPFGRYGVLGSTVQQITILRQAHEGPKLAKLRVQLGRMTTFKVLISFISIAGPLGVGWFFLDSPLSDLLLPKPKLGFDQIIEMASSALSGSHNNFYADYVIQYNYANTEPTKASEELELLLRKLWEVGLQAEVRPGEDSNLLVFVRASRKKSLRRAIYQSRIRDWLHGVRNSEPEDESSAEPQTESERLRIINHMITLPHNVGGAGITPKHGHWKNVLAVFPLHDEEKNREYLADWSKKTFLSEEDLDQIRGKFGESVGFYFAFLQSYFKFLLFPAVFGFSCWLLLGSFSIIYTVVNCLWGVIFIEYWKRQEEDLSCRWQTKGVSVVRSKRREFKPEREVYDQVTGETRGVFPATTRLQRQLLQVPFALVALVALGAIIATCFAIEIFISEVYTGPLKSYLVFIPTILLSALIPTMSGVLVSIATKLNDYENYETQTAYDTALTQKIFVINFITSYFPILLTAFVYIPFASLIVPHLDVFHLTVRPFVSKEKATTAHENFTINPDRLRKQVIYFTVTAQVVGFAMETIVPFLKQRFAREYKEYKKKKYGRVNSGLVSETQKETQHSYDDHEDEVQFLTRVRKEADLDDYNVTDDLREMCIQFGYLALFSPVWPLVPVSFLVNNWVELRSDFFKIIVECKRPTPIRVDTIGPWLDTLGFLSWVGSITSAALVYMFNTSTNGPNGEPSAIKGWALLLTIFFAEHLYLIVRYVVQATIAKFEPHNVRREKTEQYMIRKRYLEATLGARSSDEEEEVTAKDESMELSDLTRKSLEDDTRAWSKHNTVAEERFWMRQKGWRESAQVAASIIESQAKPDMKKQQ</sequence>
<feature type="transmembrane region" description="Helical" evidence="5">
    <location>
        <begin position="672"/>
        <end position="694"/>
    </location>
</feature>
<dbReference type="PANTHER" id="PTHR12308">
    <property type="entry name" value="ANOCTAMIN"/>
    <property type="match status" value="1"/>
</dbReference>
<accession>C8VPA0</accession>
<dbReference type="InterPro" id="IPR007632">
    <property type="entry name" value="Anoctamin"/>
</dbReference>